<name>A0ABQ6YWC1_9ENTE</name>
<protein>
    <submittedName>
        <fullName evidence="2">Rhodanese</fullName>
    </submittedName>
</protein>
<dbReference type="CDD" id="cd00158">
    <property type="entry name" value="RHOD"/>
    <property type="match status" value="1"/>
</dbReference>
<dbReference type="PROSITE" id="PS50206">
    <property type="entry name" value="RHODANESE_3"/>
    <property type="match status" value="1"/>
</dbReference>
<accession>A0ABQ6YWC1</accession>
<dbReference type="SUPFAM" id="SSF52821">
    <property type="entry name" value="Rhodanese/Cell cycle control phosphatase"/>
    <property type="match status" value="1"/>
</dbReference>
<proteinExistence type="predicted"/>
<dbReference type="PANTHER" id="PTHR43031:SF17">
    <property type="entry name" value="SULFURTRANSFERASE YTWF-RELATED"/>
    <property type="match status" value="1"/>
</dbReference>
<sequence length="96" mass="10622">MFSSISMEEFAKRREEPLTIIDVRDALPFEQNHLPEAINIPIGELANAIPALSPETTYYVVCTMGVRSVQACEFLANEGFDVINVEGGMNAFRTLA</sequence>
<evidence type="ECO:0000313" key="2">
    <source>
        <dbReference type="EMBL" id="KAF1302003.1"/>
    </source>
</evidence>
<feature type="domain" description="Rhodanese" evidence="1">
    <location>
        <begin position="14"/>
        <end position="96"/>
    </location>
</feature>
<dbReference type="InterPro" id="IPR001763">
    <property type="entry name" value="Rhodanese-like_dom"/>
</dbReference>
<gene>
    <name evidence="2" type="ORF">BAU17_01135</name>
</gene>
<dbReference type="InterPro" id="IPR050229">
    <property type="entry name" value="GlpE_sulfurtransferase"/>
</dbReference>
<dbReference type="SMART" id="SM00450">
    <property type="entry name" value="RHOD"/>
    <property type="match status" value="1"/>
</dbReference>
<dbReference type="EMBL" id="MAEL01000054">
    <property type="protein sequence ID" value="KAF1302003.1"/>
    <property type="molecule type" value="Genomic_DNA"/>
</dbReference>
<comment type="caution">
    <text evidence="2">The sequence shown here is derived from an EMBL/GenBank/DDBJ whole genome shotgun (WGS) entry which is preliminary data.</text>
</comment>
<dbReference type="RefSeq" id="WP_161902984.1">
    <property type="nucleotide sequence ID" value="NZ_MAEL01000054.1"/>
</dbReference>
<dbReference type="Pfam" id="PF00581">
    <property type="entry name" value="Rhodanese"/>
    <property type="match status" value="1"/>
</dbReference>
<evidence type="ECO:0000259" key="1">
    <source>
        <dbReference type="PROSITE" id="PS50206"/>
    </source>
</evidence>
<keyword evidence="3" id="KW-1185">Reference proteome</keyword>
<dbReference type="Proteomes" id="UP000782705">
    <property type="component" value="Unassembled WGS sequence"/>
</dbReference>
<dbReference type="InterPro" id="IPR036873">
    <property type="entry name" value="Rhodanese-like_dom_sf"/>
</dbReference>
<dbReference type="PANTHER" id="PTHR43031">
    <property type="entry name" value="FAD-DEPENDENT OXIDOREDUCTASE"/>
    <property type="match status" value="1"/>
</dbReference>
<reference evidence="2 3" key="1">
    <citation type="submission" date="2016-06" db="EMBL/GenBank/DDBJ databases">
        <title>Four novel species of enterococci isolated from chicken manure.</title>
        <authorList>
            <person name="Van Tyne D."/>
        </authorList>
    </citation>
    <scope>NUCLEOTIDE SEQUENCE [LARGE SCALE GENOMIC DNA]</scope>
    <source>
        <strain evidence="2 3">CU12B</strain>
    </source>
</reference>
<dbReference type="Gene3D" id="3.40.250.10">
    <property type="entry name" value="Rhodanese-like domain"/>
    <property type="match status" value="1"/>
</dbReference>
<evidence type="ECO:0000313" key="3">
    <source>
        <dbReference type="Proteomes" id="UP000782705"/>
    </source>
</evidence>
<organism evidence="2 3">
    <name type="scientific">Candidatus Enterococcus willemsii</name>
    <dbReference type="NCBI Taxonomy" id="1857215"/>
    <lineage>
        <taxon>Bacteria</taxon>
        <taxon>Bacillati</taxon>
        <taxon>Bacillota</taxon>
        <taxon>Bacilli</taxon>
        <taxon>Lactobacillales</taxon>
        <taxon>Enterococcaceae</taxon>
        <taxon>Enterococcus</taxon>
    </lineage>
</organism>